<evidence type="ECO:0000313" key="4">
    <source>
        <dbReference type="EMBL" id="KAF2896972.1"/>
    </source>
</evidence>
<dbReference type="PANTHER" id="PTHR42840:SF3">
    <property type="entry name" value="BINDING ROSSMANN FOLD OXIDOREDUCTASE, PUTATIVE (AFU_ORTHOLOGUE AFUA_2G10240)-RELATED"/>
    <property type="match status" value="1"/>
</dbReference>
<feature type="domain" description="Gfo/Idh/MocA-like oxidoreductase N-terminal" evidence="2">
    <location>
        <begin position="45"/>
        <end position="163"/>
    </location>
</feature>
<evidence type="ECO:0000259" key="2">
    <source>
        <dbReference type="Pfam" id="PF01408"/>
    </source>
</evidence>
<feature type="domain" description="Gfo/Idh/MocA-like oxidoreductase C-terminal" evidence="3">
    <location>
        <begin position="179"/>
        <end position="376"/>
    </location>
</feature>
<dbReference type="Gene3D" id="3.30.360.10">
    <property type="entry name" value="Dihydrodipicolinate Reductase, domain 2"/>
    <property type="match status" value="1"/>
</dbReference>
<dbReference type="OrthoDB" id="64915at2759"/>
<evidence type="ECO:0000313" key="5">
    <source>
        <dbReference type="Proteomes" id="UP000801492"/>
    </source>
</evidence>
<dbReference type="InterPro" id="IPR004104">
    <property type="entry name" value="Gfo/Idh/MocA-like_OxRdtase_C"/>
</dbReference>
<dbReference type="SUPFAM" id="SSF51735">
    <property type="entry name" value="NAD(P)-binding Rossmann-fold domains"/>
    <property type="match status" value="1"/>
</dbReference>
<evidence type="ECO:0008006" key="6">
    <source>
        <dbReference type="Google" id="ProtNLM"/>
    </source>
</evidence>
<reference evidence="4" key="1">
    <citation type="submission" date="2019-08" db="EMBL/GenBank/DDBJ databases">
        <title>The genome of the North American firefly Photinus pyralis.</title>
        <authorList>
            <consortium name="Photinus pyralis genome working group"/>
            <person name="Fallon T.R."/>
            <person name="Sander Lower S.E."/>
            <person name="Weng J.-K."/>
        </authorList>
    </citation>
    <scope>NUCLEOTIDE SEQUENCE</scope>
    <source>
        <strain evidence="4">TRF0915ILg1</strain>
        <tissue evidence="4">Whole body</tissue>
    </source>
</reference>
<comment type="caution">
    <text evidence="4">The sequence shown here is derived from an EMBL/GenBank/DDBJ whole genome shotgun (WGS) entry which is preliminary data.</text>
</comment>
<keyword evidence="5" id="KW-1185">Reference proteome</keyword>
<sequence>MATIKFKEMSQYKIEKTPVPTEDYGYNKYVEHIGMQMKSHNGVIGVALFGVGRAGVIHLTSLLKNPRVRILYIVEEDKSKWDALKNYWSLNDIKFLQSIDANHVYNDKNVRAVVVTSPTYTHETIVQNALEHDKAVFCEKPIAEDMEKSRRCFEKAKKVGQPLLAAFNRRFDAAYSSVRERVRNGEVGHVNTIKVCSRDSPLPSTEYLKISGGIFHDCAVHDIDMIVWILGEYPIRVAVAASANIPEIAELNDFDTVAIVLTFASGTVGMIDLCRYSNYGYDQRLEVFGFKGMVKVENQQPIQGIETTYGLERKTCPMYYSFATRYQNAYVNEMEHFLDVVEGKEKIKVEPLDTLAVSKIASACEEAARTGKNVEIKWDPEELPKFNH</sequence>
<evidence type="ECO:0000256" key="1">
    <source>
        <dbReference type="ARBA" id="ARBA00023002"/>
    </source>
</evidence>
<dbReference type="Gene3D" id="3.40.50.720">
    <property type="entry name" value="NAD(P)-binding Rossmann-like Domain"/>
    <property type="match status" value="1"/>
</dbReference>
<dbReference type="Pfam" id="PF01408">
    <property type="entry name" value="GFO_IDH_MocA"/>
    <property type="match status" value="1"/>
</dbReference>
<dbReference type="SUPFAM" id="SSF55347">
    <property type="entry name" value="Glyceraldehyde-3-phosphate dehydrogenase-like, C-terminal domain"/>
    <property type="match status" value="1"/>
</dbReference>
<gene>
    <name evidence="4" type="ORF">ILUMI_09203</name>
</gene>
<dbReference type="EMBL" id="VTPC01004592">
    <property type="protein sequence ID" value="KAF2896972.1"/>
    <property type="molecule type" value="Genomic_DNA"/>
</dbReference>
<dbReference type="GO" id="GO:0006740">
    <property type="term" value="P:NADPH regeneration"/>
    <property type="evidence" value="ECO:0007669"/>
    <property type="project" value="TreeGrafter"/>
</dbReference>
<evidence type="ECO:0000259" key="3">
    <source>
        <dbReference type="Pfam" id="PF02894"/>
    </source>
</evidence>
<name>A0A8K0D4P9_IGNLU</name>
<dbReference type="GO" id="GO:0016491">
    <property type="term" value="F:oxidoreductase activity"/>
    <property type="evidence" value="ECO:0007669"/>
    <property type="project" value="UniProtKB-KW"/>
</dbReference>
<dbReference type="PANTHER" id="PTHR42840">
    <property type="entry name" value="NAD(P)-BINDING ROSSMANN-FOLD SUPERFAMILY PROTEIN-RELATED"/>
    <property type="match status" value="1"/>
</dbReference>
<dbReference type="GO" id="GO:0005737">
    <property type="term" value="C:cytoplasm"/>
    <property type="evidence" value="ECO:0007669"/>
    <property type="project" value="TreeGrafter"/>
</dbReference>
<dbReference type="GO" id="GO:0000166">
    <property type="term" value="F:nucleotide binding"/>
    <property type="evidence" value="ECO:0007669"/>
    <property type="project" value="InterPro"/>
</dbReference>
<keyword evidence="1" id="KW-0560">Oxidoreductase</keyword>
<dbReference type="AlphaFoldDB" id="A0A8K0D4P9"/>
<protein>
    <recommendedName>
        <fullName evidence="6">Inositol 2-dehydrogenase</fullName>
    </recommendedName>
</protein>
<dbReference type="InterPro" id="IPR000683">
    <property type="entry name" value="Gfo/Idh/MocA-like_OxRdtase_N"/>
</dbReference>
<accession>A0A8K0D4P9</accession>
<dbReference type="InterPro" id="IPR036291">
    <property type="entry name" value="NAD(P)-bd_dom_sf"/>
</dbReference>
<proteinExistence type="predicted"/>
<organism evidence="4 5">
    <name type="scientific">Ignelater luminosus</name>
    <name type="common">Cucubano</name>
    <name type="synonym">Pyrophorus luminosus</name>
    <dbReference type="NCBI Taxonomy" id="2038154"/>
    <lineage>
        <taxon>Eukaryota</taxon>
        <taxon>Metazoa</taxon>
        <taxon>Ecdysozoa</taxon>
        <taxon>Arthropoda</taxon>
        <taxon>Hexapoda</taxon>
        <taxon>Insecta</taxon>
        <taxon>Pterygota</taxon>
        <taxon>Neoptera</taxon>
        <taxon>Endopterygota</taxon>
        <taxon>Coleoptera</taxon>
        <taxon>Polyphaga</taxon>
        <taxon>Elateriformia</taxon>
        <taxon>Elateroidea</taxon>
        <taxon>Elateridae</taxon>
        <taxon>Agrypninae</taxon>
        <taxon>Pyrophorini</taxon>
        <taxon>Ignelater</taxon>
    </lineage>
</organism>
<dbReference type="Proteomes" id="UP000801492">
    <property type="component" value="Unassembled WGS sequence"/>
</dbReference>
<dbReference type="Pfam" id="PF02894">
    <property type="entry name" value="GFO_IDH_MocA_C"/>
    <property type="match status" value="1"/>
</dbReference>